<feature type="non-terminal residue" evidence="1">
    <location>
        <position position="1"/>
    </location>
</feature>
<evidence type="ECO:0000313" key="1">
    <source>
        <dbReference type="EMBL" id="GAG51077.1"/>
    </source>
</evidence>
<sequence length="227" mass="24865">RMSPFRRALDATNKAMLDDMVELKKAQEKWLEAAGQKPEDVSILSDPARLYDTLRMTASKTAEHYILRGIRTPDGGHVEGLRDVIGSVKGREGDFVDFLVAGRNMELFKAGKAVQLPPQDYAETIRQLGERNPDFYAAASKLKQWTDALVDYVQQSGGISEGDASRIKAAYTVYVPFFRAISGPAQHGQGRGVAERGSGLGRIKGSTYEISDPLVAMQQVATSMIAK</sequence>
<comment type="caution">
    <text evidence="1">The sequence shown here is derived from an EMBL/GenBank/DDBJ whole genome shotgun (WGS) entry which is preliminary data.</text>
</comment>
<name>X0YWY7_9ZZZZ</name>
<gene>
    <name evidence="1" type="ORF">S01H1_79215</name>
</gene>
<accession>X0YWY7</accession>
<reference evidence="1" key="1">
    <citation type="journal article" date="2014" name="Front. Microbiol.">
        <title>High frequency of phylogenetically diverse reductive dehalogenase-homologous genes in deep subseafloor sedimentary metagenomes.</title>
        <authorList>
            <person name="Kawai M."/>
            <person name="Futagami T."/>
            <person name="Toyoda A."/>
            <person name="Takaki Y."/>
            <person name="Nishi S."/>
            <person name="Hori S."/>
            <person name="Arai W."/>
            <person name="Tsubouchi T."/>
            <person name="Morono Y."/>
            <person name="Uchiyama I."/>
            <person name="Ito T."/>
            <person name="Fujiyama A."/>
            <person name="Inagaki F."/>
            <person name="Takami H."/>
        </authorList>
    </citation>
    <scope>NUCLEOTIDE SEQUENCE</scope>
    <source>
        <strain evidence="1">Expedition CK06-06</strain>
    </source>
</reference>
<proteinExistence type="predicted"/>
<organism evidence="1">
    <name type="scientific">marine sediment metagenome</name>
    <dbReference type="NCBI Taxonomy" id="412755"/>
    <lineage>
        <taxon>unclassified sequences</taxon>
        <taxon>metagenomes</taxon>
        <taxon>ecological metagenomes</taxon>
    </lineage>
</organism>
<dbReference type="AlphaFoldDB" id="X0YWY7"/>
<feature type="non-terminal residue" evidence="1">
    <location>
        <position position="227"/>
    </location>
</feature>
<protein>
    <submittedName>
        <fullName evidence="1">Uncharacterized protein</fullName>
    </submittedName>
</protein>
<dbReference type="EMBL" id="BARS01053378">
    <property type="protein sequence ID" value="GAG51077.1"/>
    <property type="molecule type" value="Genomic_DNA"/>
</dbReference>